<organism evidence="2">
    <name type="scientific">Oryza meridionalis</name>
    <dbReference type="NCBI Taxonomy" id="40149"/>
    <lineage>
        <taxon>Eukaryota</taxon>
        <taxon>Viridiplantae</taxon>
        <taxon>Streptophyta</taxon>
        <taxon>Embryophyta</taxon>
        <taxon>Tracheophyta</taxon>
        <taxon>Spermatophyta</taxon>
        <taxon>Magnoliopsida</taxon>
        <taxon>Liliopsida</taxon>
        <taxon>Poales</taxon>
        <taxon>Poaceae</taxon>
        <taxon>BOP clade</taxon>
        <taxon>Oryzoideae</taxon>
        <taxon>Oryzeae</taxon>
        <taxon>Oryzinae</taxon>
        <taxon>Oryza</taxon>
    </lineage>
</organism>
<evidence type="ECO:0000313" key="2">
    <source>
        <dbReference type="EnsemblPlants" id="OMERI05G18990.1"/>
    </source>
</evidence>
<evidence type="ECO:0000256" key="1">
    <source>
        <dbReference type="SAM" id="MobiDB-lite"/>
    </source>
</evidence>
<name>A0A0E0DTB6_9ORYZ</name>
<protein>
    <submittedName>
        <fullName evidence="2">Uncharacterized protein</fullName>
    </submittedName>
</protein>
<keyword evidence="3" id="KW-1185">Reference proteome</keyword>
<proteinExistence type="predicted"/>
<dbReference type="Gramene" id="OMERI05G18990.1">
    <property type="protein sequence ID" value="OMERI05G18990.1"/>
    <property type="gene ID" value="OMERI05G18990"/>
</dbReference>
<feature type="region of interest" description="Disordered" evidence="1">
    <location>
        <begin position="61"/>
        <end position="96"/>
    </location>
</feature>
<reference evidence="2" key="2">
    <citation type="submission" date="2018-05" db="EMBL/GenBank/DDBJ databases">
        <title>OmerRS3 (Oryza meridionalis Reference Sequence Version 3).</title>
        <authorList>
            <person name="Zhang J."/>
            <person name="Kudrna D."/>
            <person name="Lee S."/>
            <person name="Talag J."/>
            <person name="Welchert J."/>
            <person name="Wing R.A."/>
        </authorList>
    </citation>
    <scope>NUCLEOTIDE SEQUENCE [LARGE SCALE GENOMIC DNA]</scope>
    <source>
        <strain evidence="2">OR44</strain>
    </source>
</reference>
<evidence type="ECO:0000313" key="3">
    <source>
        <dbReference type="Proteomes" id="UP000008021"/>
    </source>
</evidence>
<dbReference type="Proteomes" id="UP000008021">
    <property type="component" value="Chromosome 5"/>
</dbReference>
<accession>A0A0E0DTB6</accession>
<dbReference type="AlphaFoldDB" id="A0A0E0DTB6"/>
<dbReference type="HOGENOM" id="CLU_2363292_0_0_1"/>
<reference evidence="2" key="1">
    <citation type="submission" date="2015-04" db="UniProtKB">
        <authorList>
            <consortium name="EnsemblPlants"/>
        </authorList>
    </citation>
    <scope>IDENTIFICATION</scope>
</reference>
<sequence>MPHFHPSYFPSFTHLDSISLPPLSLAAICTATPVGLPPHHHHLPRAGAATAAEKPAAVALTSSASSSYRARPRQPATVLGQIESNPRGKIWGSVEP</sequence>
<dbReference type="Gramene" id="OMERI05G18990.3">
    <property type="protein sequence ID" value="OMERI05G18990.3"/>
    <property type="gene ID" value="OMERI05G18990"/>
</dbReference>
<feature type="compositionally biased region" description="Low complexity" evidence="1">
    <location>
        <begin position="61"/>
        <end position="76"/>
    </location>
</feature>
<dbReference type="EnsemblPlants" id="OMERI05G18990.1">
    <property type="protein sequence ID" value="OMERI05G18990.1"/>
    <property type="gene ID" value="OMERI05G18990"/>
</dbReference>
<dbReference type="EnsemblPlants" id="OMERI05G18990.3">
    <property type="protein sequence ID" value="OMERI05G18990.3"/>
    <property type="gene ID" value="OMERI05G18990"/>
</dbReference>